<dbReference type="Gene3D" id="3.40.50.1820">
    <property type="entry name" value="alpha/beta hydrolase"/>
    <property type="match status" value="1"/>
</dbReference>
<dbReference type="EMBL" id="VNKQ01000003">
    <property type="protein sequence ID" value="KAG0652016.1"/>
    <property type="molecule type" value="Genomic_DNA"/>
</dbReference>
<name>A0A9P6VP86_9HELO</name>
<comment type="caution">
    <text evidence="4">The sequence shown here is derived from an EMBL/GenBank/DDBJ whole genome shotgun (WGS) entry which is preliminary data.</text>
</comment>
<dbReference type="OrthoDB" id="284184at2759"/>
<dbReference type="PRINTS" id="PR00412">
    <property type="entry name" value="EPOXHYDRLASE"/>
</dbReference>
<proteinExistence type="inferred from homology"/>
<keyword evidence="5" id="KW-1185">Reference proteome</keyword>
<dbReference type="AlphaFoldDB" id="A0A9P6VP86"/>
<feature type="domain" description="AB hydrolase-1" evidence="3">
    <location>
        <begin position="29"/>
        <end position="316"/>
    </location>
</feature>
<dbReference type="GO" id="GO:0016787">
    <property type="term" value="F:hydrolase activity"/>
    <property type="evidence" value="ECO:0007669"/>
    <property type="project" value="UniProtKB-KW"/>
</dbReference>
<evidence type="ECO:0000313" key="4">
    <source>
        <dbReference type="EMBL" id="KAG0652016.1"/>
    </source>
</evidence>
<dbReference type="InterPro" id="IPR029058">
    <property type="entry name" value="AB_hydrolase_fold"/>
</dbReference>
<evidence type="ECO:0000313" key="5">
    <source>
        <dbReference type="Proteomes" id="UP000785200"/>
    </source>
</evidence>
<comment type="similarity">
    <text evidence="2">Belongs to the AB hydrolase superfamily. Epoxide hydrolase family.</text>
</comment>
<dbReference type="PANTHER" id="PTHR43329">
    <property type="entry name" value="EPOXIDE HYDROLASE"/>
    <property type="match status" value="1"/>
</dbReference>
<organism evidence="4 5">
    <name type="scientific">Hyphodiscus hymeniophilus</name>
    <dbReference type="NCBI Taxonomy" id="353542"/>
    <lineage>
        <taxon>Eukaryota</taxon>
        <taxon>Fungi</taxon>
        <taxon>Dikarya</taxon>
        <taxon>Ascomycota</taxon>
        <taxon>Pezizomycotina</taxon>
        <taxon>Leotiomycetes</taxon>
        <taxon>Helotiales</taxon>
        <taxon>Hyphodiscaceae</taxon>
        <taxon>Hyphodiscus</taxon>
    </lineage>
</organism>
<evidence type="ECO:0000259" key="3">
    <source>
        <dbReference type="Pfam" id="PF00561"/>
    </source>
</evidence>
<dbReference type="Pfam" id="PF00561">
    <property type="entry name" value="Abhydrolase_1"/>
    <property type="match status" value="1"/>
</dbReference>
<evidence type="ECO:0000256" key="1">
    <source>
        <dbReference type="ARBA" id="ARBA00022801"/>
    </source>
</evidence>
<gene>
    <name evidence="4" type="ORF">D0Z07_1402</name>
</gene>
<dbReference type="InterPro" id="IPR000639">
    <property type="entry name" value="Epox_hydrolase-like"/>
</dbReference>
<evidence type="ECO:0000256" key="2">
    <source>
        <dbReference type="ARBA" id="ARBA00038334"/>
    </source>
</evidence>
<dbReference type="Proteomes" id="UP000785200">
    <property type="component" value="Unassembled WGS sequence"/>
</dbReference>
<dbReference type="InterPro" id="IPR000073">
    <property type="entry name" value="AB_hydrolase_1"/>
</dbReference>
<accession>A0A9P6VP86</accession>
<sequence>MTIQTPNKTLTLASGTRYAYFHYPGSKQTLLFLHGFPSTSHDWRFQIAYFRSRGYGIVAPDLLGYGGSSKPLNPEAYLGSIMSADIISILDHEGITGPVIGIAHDWGTYLLSQLACRYPSRFSKFVFLSEPYGPPGRAMDVHRINKTTKRQMGFEQFGYWLFFSEDGAGKTIGQNKESFLSLVYAENPSIWKTSFAPVDGMRQWLATGSHTHLAPYITEEDEEHHYKAFGNDYSGPVMWYKRGIRSLGSEEEKEMLATGEIKNGGRIGKETLMITGLKDVVCTSARARLTMKSNVETGKLKVVDLDAGHWIMLEKAEQTNSVLEKFIEEGVGVKSVL</sequence>
<reference evidence="4" key="1">
    <citation type="submission" date="2019-07" db="EMBL/GenBank/DDBJ databases">
        <title>Hyphodiscus hymeniophilus genome sequencing and assembly.</title>
        <authorList>
            <person name="Kramer G."/>
            <person name="Nodwell J."/>
        </authorList>
    </citation>
    <scope>NUCLEOTIDE SEQUENCE</scope>
    <source>
        <strain evidence="4">ATCC 34498</strain>
    </source>
</reference>
<dbReference type="SUPFAM" id="SSF53474">
    <property type="entry name" value="alpha/beta-Hydrolases"/>
    <property type="match status" value="1"/>
</dbReference>
<protein>
    <submittedName>
        <fullName evidence="4">Lipid-phosphate phosphatase</fullName>
    </submittedName>
</protein>
<dbReference type="PRINTS" id="PR00111">
    <property type="entry name" value="ABHYDROLASE"/>
</dbReference>
<keyword evidence="1" id="KW-0378">Hydrolase</keyword>